<gene>
    <name evidence="2" type="ORF">JJB11_13565</name>
</gene>
<dbReference type="InterPro" id="IPR052733">
    <property type="entry name" value="Chloroplast_QOR"/>
</dbReference>
<evidence type="ECO:0000313" key="2">
    <source>
        <dbReference type="EMBL" id="MBK6007123.1"/>
    </source>
</evidence>
<dbReference type="GO" id="GO:0008270">
    <property type="term" value="F:zinc ion binding"/>
    <property type="evidence" value="ECO:0007669"/>
    <property type="project" value="InterPro"/>
</dbReference>
<dbReference type="InterPro" id="IPR011032">
    <property type="entry name" value="GroES-like_sf"/>
</dbReference>
<reference evidence="2" key="2">
    <citation type="submission" date="2021-01" db="EMBL/GenBank/DDBJ databases">
        <authorList>
            <person name="Kang M."/>
        </authorList>
    </citation>
    <scope>NUCLEOTIDE SEQUENCE</scope>
    <source>
        <strain evidence="2">KACC 17527</strain>
    </source>
</reference>
<dbReference type="PROSITE" id="PS01162">
    <property type="entry name" value="QOR_ZETA_CRYSTAL"/>
    <property type="match status" value="1"/>
</dbReference>
<dbReference type="GO" id="GO:0016491">
    <property type="term" value="F:oxidoreductase activity"/>
    <property type="evidence" value="ECO:0007669"/>
    <property type="project" value="InterPro"/>
</dbReference>
<reference evidence="2" key="1">
    <citation type="journal article" date="2012" name="J. Microbiol. Biotechnol.">
        <title>Ramlibacter ginsenosidimutans sp. nov., with ginsenoside-converting activity.</title>
        <authorList>
            <person name="Wang L."/>
            <person name="An D.S."/>
            <person name="Kim S.G."/>
            <person name="Jin F.X."/>
            <person name="Kim S.C."/>
            <person name="Lee S.T."/>
            <person name="Im W.T."/>
        </authorList>
    </citation>
    <scope>NUCLEOTIDE SEQUENCE</scope>
    <source>
        <strain evidence="2">KACC 17527</strain>
    </source>
</reference>
<keyword evidence="3" id="KW-1185">Reference proteome</keyword>
<dbReference type="SUPFAM" id="SSF51735">
    <property type="entry name" value="NAD(P)-binding Rossmann-fold domains"/>
    <property type="match status" value="1"/>
</dbReference>
<sequence length="321" mass="33951">MSDTTSSPATMRGWAIRAYGEEMVLMDNLPVPTPGPHDVLVQMRSAEVGDWDELVRTGEWDMQRPFPLILGLAGAGRVAAVGAAVTDFSENQQVYAYSYPLHDNGAWAEFMLVPETYVAPIPASLTPIEAGGVPIVGLTAHETLIDVLRVSRGDVVLINAAAGGVGHIAVQLASGLGAQVVAAASRRNHDFVAGLGAAAVIDYDATGDVTKAIRDQYPGGVDKALNCVAGKAANDYVAALKDGGKMVDLPGAISVQRPGVEIISDYVVRGNRARLADVSQRFDTGALRLVIHEIVPFDEAQRALDLVLSRHVRGKVVLQIV</sequence>
<accession>A0A934TTJ4</accession>
<dbReference type="PANTHER" id="PTHR44013">
    <property type="entry name" value="ZINC-TYPE ALCOHOL DEHYDROGENASE-LIKE PROTEIN C16A3.02C"/>
    <property type="match status" value="1"/>
</dbReference>
<feature type="domain" description="Enoyl reductase (ER)" evidence="1">
    <location>
        <begin position="20"/>
        <end position="318"/>
    </location>
</feature>
<dbReference type="RefSeq" id="WP_201171961.1">
    <property type="nucleotide sequence ID" value="NZ_JAEPWM010000005.1"/>
</dbReference>
<organism evidence="2 3">
    <name type="scientific">Ramlibacter ginsenosidimutans</name>
    <dbReference type="NCBI Taxonomy" id="502333"/>
    <lineage>
        <taxon>Bacteria</taxon>
        <taxon>Pseudomonadati</taxon>
        <taxon>Pseudomonadota</taxon>
        <taxon>Betaproteobacteria</taxon>
        <taxon>Burkholderiales</taxon>
        <taxon>Comamonadaceae</taxon>
        <taxon>Ramlibacter</taxon>
    </lineage>
</organism>
<protein>
    <submittedName>
        <fullName evidence="2">NADP-dependent oxidoreductase</fullName>
    </submittedName>
</protein>
<dbReference type="Gene3D" id="3.90.180.10">
    <property type="entry name" value="Medium-chain alcohol dehydrogenases, catalytic domain"/>
    <property type="match status" value="1"/>
</dbReference>
<dbReference type="EMBL" id="JAEPWM010000005">
    <property type="protein sequence ID" value="MBK6007123.1"/>
    <property type="molecule type" value="Genomic_DNA"/>
</dbReference>
<dbReference type="InterPro" id="IPR020843">
    <property type="entry name" value="ER"/>
</dbReference>
<dbReference type="PANTHER" id="PTHR44013:SF1">
    <property type="entry name" value="ZINC-TYPE ALCOHOL DEHYDROGENASE-LIKE PROTEIN C16A3.02C"/>
    <property type="match status" value="1"/>
</dbReference>
<dbReference type="InterPro" id="IPR036291">
    <property type="entry name" value="NAD(P)-bd_dom_sf"/>
</dbReference>
<dbReference type="InterPro" id="IPR002364">
    <property type="entry name" value="Quin_OxRdtase/zeta-crystal_CS"/>
</dbReference>
<dbReference type="Proteomes" id="UP000630528">
    <property type="component" value="Unassembled WGS sequence"/>
</dbReference>
<dbReference type="Pfam" id="PF13602">
    <property type="entry name" value="ADH_zinc_N_2"/>
    <property type="match status" value="1"/>
</dbReference>
<dbReference type="SMART" id="SM00829">
    <property type="entry name" value="PKS_ER"/>
    <property type="match status" value="1"/>
</dbReference>
<dbReference type="Gene3D" id="3.40.50.720">
    <property type="entry name" value="NAD(P)-binding Rossmann-like Domain"/>
    <property type="match status" value="1"/>
</dbReference>
<dbReference type="InterPro" id="IPR013154">
    <property type="entry name" value="ADH-like_N"/>
</dbReference>
<evidence type="ECO:0000313" key="3">
    <source>
        <dbReference type="Proteomes" id="UP000630528"/>
    </source>
</evidence>
<name>A0A934TTJ4_9BURK</name>
<evidence type="ECO:0000259" key="1">
    <source>
        <dbReference type="SMART" id="SM00829"/>
    </source>
</evidence>
<dbReference type="Pfam" id="PF08240">
    <property type="entry name" value="ADH_N"/>
    <property type="match status" value="1"/>
</dbReference>
<proteinExistence type="predicted"/>
<dbReference type="SUPFAM" id="SSF50129">
    <property type="entry name" value="GroES-like"/>
    <property type="match status" value="1"/>
</dbReference>
<dbReference type="AlphaFoldDB" id="A0A934TTJ4"/>
<dbReference type="CDD" id="cd05289">
    <property type="entry name" value="MDR_like_2"/>
    <property type="match status" value="1"/>
</dbReference>
<comment type="caution">
    <text evidence="2">The sequence shown here is derived from an EMBL/GenBank/DDBJ whole genome shotgun (WGS) entry which is preliminary data.</text>
</comment>